<evidence type="ECO:0000256" key="2">
    <source>
        <dbReference type="ARBA" id="ARBA00022448"/>
    </source>
</evidence>
<dbReference type="InterPro" id="IPR003959">
    <property type="entry name" value="ATPase_AAA_core"/>
</dbReference>
<dbReference type="Proteomes" id="UP000185434">
    <property type="component" value="Chromosome"/>
</dbReference>
<dbReference type="InterPro" id="IPR038729">
    <property type="entry name" value="Rad50/SbcC_AAA"/>
</dbReference>
<sequence length="232" mass="24785">MRLSCPAADLPGYLAGLPLTRALEREPLELTRPVTVIGGENGSGKSTLVEAVAVAAGFDAMGGSRNARQYGSEQTVSPLSGHIVLTRRHNPRDGWFLRGETHLDTVRYYAGLGTQLQLTELSHGESLMGLVSKRFHGDGLFILDEPEAGLSVFRQLELLGHIANLAAAGAQFIVVTHSPVLMAVPGAQLLELRDGRLEPTDFDAMEAVTATREFIADPAGTAAFLTDDEGRP</sequence>
<comment type="subcellular location">
    <subcellularLocation>
        <location evidence="1">Cell membrane</location>
        <topology evidence="1">Peripheral membrane protein</topology>
    </subcellularLocation>
</comment>
<dbReference type="PANTHER" id="PTHR42771">
    <property type="entry name" value="IRON(3+)-HYDROXAMATE IMPORT ATP-BINDING PROTEIN FHUC"/>
    <property type="match status" value="1"/>
</dbReference>
<keyword evidence="10" id="KW-1185">Reference proteome</keyword>
<dbReference type="EMBL" id="CP009247">
    <property type="protein sequence ID" value="APT89052.1"/>
    <property type="molecule type" value="Genomic_DNA"/>
</dbReference>
<dbReference type="GO" id="GO:0006302">
    <property type="term" value="P:double-strand break repair"/>
    <property type="evidence" value="ECO:0007669"/>
    <property type="project" value="InterPro"/>
</dbReference>
<dbReference type="Pfam" id="PF13304">
    <property type="entry name" value="AAA_21"/>
    <property type="match status" value="1"/>
</dbReference>
<evidence type="ECO:0000256" key="5">
    <source>
        <dbReference type="ARBA" id="ARBA00023004"/>
    </source>
</evidence>
<dbReference type="InterPro" id="IPR003593">
    <property type="entry name" value="AAA+_ATPase"/>
</dbReference>
<feature type="domain" description="AAA+ ATPase" evidence="8">
    <location>
        <begin position="31"/>
        <end position="196"/>
    </location>
</feature>
<dbReference type="GO" id="GO:0005524">
    <property type="term" value="F:ATP binding"/>
    <property type="evidence" value="ECO:0007669"/>
    <property type="project" value="InterPro"/>
</dbReference>
<keyword evidence="2" id="KW-0813">Transport</keyword>
<keyword evidence="6" id="KW-0406">Ion transport</keyword>
<dbReference type="GO" id="GO:0005886">
    <property type="term" value="C:plasma membrane"/>
    <property type="evidence" value="ECO:0007669"/>
    <property type="project" value="UniProtKB-SubCell"/>
</dbReference>
<dbReference type="AlphaFoldDB" id="A0A1L7CT67"/>
<dbReference type="SUPFAM" id="SSF52540">
    <property type="entry name" value="P-loop containing nucleoside triphosphate hydrolases"/>
    <property type="match status" value="1"/>
</dbReference>
<evidence type="ECO:0000256" key="4">
    <source>
        <dbReference type="ARBA" id="ARBA00022496"/>
    </source>
</evidence>
<dbReference type="InterPro" id="IPR051535">
    <property type="entry name" value="Siderophore_ABC-ATPase"/>
</dbReference>
<dbReference type="STRING" id="1437875.CFRA_07065"/>
<proteinExistence type="predicted"/>
<gene>
    <name evidence="9" type="ORF">CFRA_07065</name>
</gene>
<evidence type="ECO:0000256" key="1">
    <source>
        <dbReference type="ARBA" id="ARBA00004202"/>
    </source>
</evidence>
<protein>
    <submittedName>
        <fullName evidence="9">ABC transporter ATPase</fullName>
    </submittedName>
</protein>
<keyword evidence="3" id="KW-1003">Cell membrane</keyword>
<organism evidence="9 10">
    <name type="scientific">Corynebacterium frankenforstense DSM 45800</name>
    <dbReference type="NCBI Taxonomy" id="1437875"/>
    <lineage>
        <taxon>Bacteria</taxon>
        <taxon>Bacillati</taxon>
        <taxon>Actinomycetota</taxon>
        <taxon>Actinomycetes</taxon>
        <taxon>Mycobacteriales</taxon>
        <taxon>Corynebacteriaceae</taxon>
        <taxon>Corynebacterium</taxon>
    </lineage>
</organism>
<dbReference type="GO" id="GO:0006826">
    <property type="term" value="P:iron ion transport"/>
    <property type="evidence" value="ECO:0007669"/>
    <property type="project" value="UniProtKB-KW"/>
</dbReference>
<dbReference type="PANTHER" id="PTHR42771:SF2">
    <property type="entry name" value="IRON(3+)-HYDROXAMATE IMPORT ATP-BINDING PROTEIN FHUC"/>
    <property type="match status" value="1"/>
</dbReference>
<dbReference type="Pfam" id="PF13476">
    <property type="entry name" value="AAA_23"/>
    <property type="match status" value="1"/>
</dbReference>
<evidence type="ECO:0000313" key="10">
    <source>
        <dbReference type="Proteomes" id="UP000185434"/>
    </source>
</evidence>
<accession>A0A1L7CT67</accession>
<name>A0A1L7CT67_9CORY</name>
<dbReference type="GO" id="GO:0016887">
    <property type="term" value="F:ATP hydrolysis activity"/>
    <property type="evidence" value="ECO:0007669"/>
    <property type="project" value="InterPro"/>
</dbReference>
<dbReference type="Gene3D" id="3.40.50.300">
    <property type="entry name" value="P-loop containing nucleotide triphosphate hydrolases"/>
    <property type="match status" value="2"/>
</dbReference>
<reference evidence="9 10" key="1">
    <citation type="submission" date="2014-08" db="EMBL/GenBank/DDBJ databases">
        <title>Complete genome sequence of Corynebacterium frankenforstense ST18(T) (=DSM 45800(T)), isolated from raw cow milk.</title>
        <authorList>
            <person name="Ruckert C."/>
            <person name="Albersmeier A."/>
            <person name="Winkler A."/>
            <person name="Lipski A."/>
            <person name="Kalinowski J."/>
        </authorList>
    </citation>
    <scope>NUCLEOTIDE SEQUENCE [LARGE SCALE GENOMIC DNA]</scope>
    <source>
        <strain evidence="9 10">ST18</strain>
    </source>
</reference>
<dbReference type="SMART" id="SM00382">
    <property type="entry name" value="AAA"/>
    <property type="match status" value="1"/>
</dbReference>
<evidence type="ECO:0000256" key="3">
    <source>
        <dbReference type="ARBA" id="ARBA00022475"/>
    </source>
</evidence>
<dbReference type="KEGG" id="cfk:CFRA_07065"/>
<evidence type="ECO:0000259" key="8">
    <source>
        <dbReference type="SMART" id="SM00382"/>
    </source>
</evidence>
<dbReference type="InterPro" id="IPR027417">
    <property type="entry name" value="P-loop_NTPase"/>
</dbReference>
<dbReference type="CDD" id="cd00267">
    <property type="entry name" value="ABC_ATPase"/>
    <property type="match status" value="1"/>
</dbReference>
<keyword evidence="5" id="KW-0408">Iron</keyword>
<keyword evidence="4" id="KW-0410">Iron transport</keyword>
<evidence type="ECO:0000256" key="6">
    <source>
        <dbReference type="ARBA" id="ARBA00023065"/>
    </source>
</evidence>
<evidence type="ECO:0000256" key="7">
    <source>
        <dbReference type="ARBA" id="ARBA00023136"/>
    </source>
</evidence>
<evidence type="ECO:0000313" key="9">
    <source>
        <dbReference type="EMBL" id="APT89052.1"/>
    </source>
</evidence>
<keyword evidence="7" id="KW-0472">Membrane</keyword>